<evidence type="ECO:0000256" key="1">
    <source>
        <dbReference type="ARBA" id="ARBA00004496"/>
    </source>
</evidence>
<keyword evidence="3" id="KW-0808">Transferase</keyword>
<dbReference type="PANTHER" id="PTHR36837">
    <property type="entry name" value="POLY(3-HYDROXYALKANOATE) POLYMERASE SUBUNIT PHAC"/>
    <property type="match status" value="1"/>
</dbReference>
<keyword evidence="7" id="KW-1185">Reference proteome</keyword>
<dbReference type="Pfam" id="PF07167">
    <property type="entry name" value="PhaC_N"/>
    <property type="match status" value="1"/>
</dbReference>
<dbReference type="PANTHER" id="PTHR36837:SF5">
    <property type="entry name" value="POLY-3-HYDROXYBUTYRATE SYNTHASE"/>
    <property type="match status" value="1"/>
</dbReference>
<evidence type="ECO:0000256" key="3">
    <source>
        <dbReference type="ARBA" id="ARBA00022679"/>
    </source>
</evidence>
<dbReference type="RefSeq" id="WP_105745584.1">
    <property type="nucleotide sequence ID" value="NZ_PVBR01000033.1"/>
</dbReference>
<gene>
    <name evidence="6" type="ORF">C5748_25450</name>
</gene>
<dbReference type="GO" id="GO:0005737">
    <property type="term" value="C:cytoplasm"/>
    <property type="evidence" value="ECO:0007669"/>
    <property type="project" value="UniProtKB-SubCell"/>
</dbReference>
<evidence type="ECO:0000259" key="5">
    <source>
        <dbReference type="Pfam" id="PF07167"/>
    </source>
</evidence>
<dbReference type="NCBIfam" id="TIGR01838">
    <property type="entry name" value="PHA_synth_I"/>
    <property type="match status" value="1"/>
</dbReference>
<dbReference type="InterPro" id="IPR051321">
    <property type="entry name" value="PHA/PHB_synthase"/>
</dbReference>
<comment type="subcellular location">
    <subcellularLocation>
        <location evidence="1">Cytoplasm</location>
    </subcellularLocation>
</comment>
<keyword evidence="4" id="KW-0012">Acyltransferase</keyword>
<feature type="domain" description="Poly-beta-hydroxybutyrate polymerase N-terminal" evidence="5">
    <location>
        <begin position="121"/>
        <end position="293"/>
    </location>
</feature>
<reference evidence="6 7" key="1">
    <citation type="submission" date="2018-02" db="EMBL/GenBank/DDBJ databases">
        <title>The draft genome of Phyllobacterium sp. 1N-3.</title>
        <authorList>
            <person name="Liu L."/>
            <person name="Li L."/>
            <person name="Zhang X."/>
            <person name="Wang T."/>
            <person name="Liang L."/>
        </authorList>
    </citation>
    <scope>NUCLEOTIDE SEQUENCE [LARGE SCALE GENOMIC DNA]</scope>
    <source>
        <strain evidence="6 7">1N-3</strain>
    </source>
</reference>
<keyword evidence="2" id="KW-0963">Cytoplasm</keyword>
<comment type="caution">
    <text evidence="6">The sequence shown here is derived from an EMBL/GenBank/DDBJ whole genome shotgun (WGS) entry which is preliminary data.</text>
</comment>
<dbReference type="AlphaFoldDB" id="A0A2S9IJK3"/>
<dbReference type="GO" id="GO:0016746">
    <property type="term" value="F:acyltransferase activity"/>
    <property type="evidence" value="ECO:0007669"/>
    <property type="project" value="UniProtKB-KW"/>
</dbReference>
<evidence type="ECO:0000313" key="7">
    <source>
        <dbReference type="Proteomes" id="UP000239434"/>
    </source>
</evidence>
<evidence type="ECO:0000256" key="2">
    <source>
        <dbReference type="ARBA" id="ARBA00022490"/>
    </source>
</evidence>
<dbReference type="InterPro" id="IPR010963">
    <property type="entry name" value="PHA_synth_I"/>
</dbReference>
<sequence length="610" mass="68901">MSDTRDRSGKNPTGEPSLDDYLIKDANSFALNLARMIEQAGKAAAAWIEPREQGLKSDVTAEPLADMVKTLSKLTEYWLSDPSRALEAQSLLFSSYLAIWTNSIRSMAGEPTEDIAVPDPKDKRFQDEDWTKNPFFHFLKQVYLVTAKWGLDLVEKADGLDEHTRHKAVFYVRQLVNAASPTNFILTNPELFKETVASNGMNLVNGMQMLTEDIIAGKGDLRLRQADHTYFRLGENLATTPGKVVARNDLAEIIQYAPRTKKVFKRPLLICPPWINKFYILDLSPEKSFIRWLVDQGHTVFVISWINPDIRHAHKDWEAYIREGIQFALDTIERRTGERKVNVAGYCVGGTLLSAALALMAREGDDRVKSATFFTTQVDFEHAGDLKVFVDEEQVSALEEAMLREGYLEGTKMMGAFNMLRSGDLIWPYVINNYMKGKGPVPFDLLYWNADATRVSAANHSFYLRNCYLENRLSRGKMVLARHRISLADIRIPVYSLAAKEDHIAPALSVFVGSRCFGGDVTYVLSGSGHIAGIINPPEKQKYQYWTGGPAEGNFSAWLDNAEEHPGSWWPHWQEWIEAQGAKKASPRYLEDNDSEVLGDAPGYYVRIRI</sequence>
<proteinExistence type="predicted"/>
<evidence type="ECO:0000256" key="4">
    <source>
        <dbReference type="ARBA" id="ARBA00023315"/>
    </source>
</evidence>
<protein>
    <submittedName>
        <fullName evidence="6">Class I poly(R)-hydroxyalkanoic acid synthase</fullName>
    </submittedName>
</protein>
<dbReference type="Gene3D" id="3.40.50.1820">
    <property type="entry name" value="alpha/beta hydrolase"/>
    <property type="match status" value="1"/>
</dbReference>
<dbReference type="SUPFAM" id="SSF53474">
    <property type="entry name" value="alpha/beta-Hydrolases"/>
    <property type="match status" value="1"/>
</dbReference>
<accession>A0A2S9IJK3</accession>
<dbReference type="EMBL" id="PVBR01000033">
    <property type="protein sequence ID" value="PRD40713.1"/>
    <property type="molecule type" value="Genomic_DNA"/>
</dbReference>
<dbReference type="Proteomes" id="UP000239434">
    <property type="component" value="Unassembled WGS sequence"/>
</dbReference>
<dbReference type="InterPro" id="IPR029058">
    <property type="entry name" value="AB_hydrolase_fold"/>
</dbReference>
<evidence type="ECO:0000313" key="6">
    <source>
        <dbReference type="EMBL" id="PRD40713.1"/>
    </source>
</evidence>
<name>A0A2S9IJK3_9HYPH</name>
<dbReference type="InterPro" id="IPR010941">
    <property type="entry name" value="PhaC_N"/>
</dbReference>
<dbReference type="GO" id="GO:0042619">
    <property type="term" value="P:poly-hydroxybutyrate biosynthetic process"/>
    <property type="evidence" value="ECO:0007669"/>
    <property type="project" value="InterPro"/>
</dbReference>
<organism evidence="6 7">
    <name type="scientific">Phyllobacterium phragmitis</name>
    <dbReference type="NCBI Taxonomy" id="2670329"/>
    <lineage>
        <taxon>Bacteria</taxon>
        <taxon>Pseudomonadati</taxon>
        <taxon>Pseudomonadota</taxon>
        <taxon>Alphaproteobacteria</taxon>
        <taxon>Hyphomicrobiales</taxon>
        <taxon>Phyllobacteriaceae</taxon>
        <taxon>Phyllobacterium</taxon>
    </lineage>
</organism>